<name>A0A226HJJ0_9FLAO</name>
<organism evidence="1 2">
    <name type="scientific">Flavobacterium hercynium</name>
    <dbReference type="NCBI Taxonomy" id="387094"/>
    <lineage>
        <taxon>Bacteria</taxon>
        <taxon>Pseudomonadati</taxon>
        <taxon>Bacteroidota</taxon>
        <taxon>Flavobacteriia</taxon>
        <taxon>Flavobacteriales</taxon>
        <taxon>Flavobacteriaceae</taxon>
        <taxon>Flavobacterium</taxon>
    </lineage>
</organism>
<reference evidence="1 2" key="1">
    <citation type="submission" date="2016-11" db="EMBL/GenBank/DDBJ databases">
        <title>Whole genomes of Flavobacteriaceae.</title>
        <authorList>
            <person name="Stine C."/>
            <person name="Li C."/>
            <person name="Tadesse D."/>
        </authorList>
    </citation>
    <scope>NUCLEOTIDE SEQUENCE [LARGE SCALE GENOMIC DNA]</scope>
    <source>
        <strain evidence="1 2">DSM 18292</strain>
    </source>
</reference>
<sequence length="69" mass="8458">MKTITFTREQLYNLVWTKTMERITRLYAIFGNTSCDSIGFVLRVTTEFFFKFSLSKKYFQKKKRKKRKQ</sequence>
<dbReference type="EMBL" id="MUGW01000012">
    <property type="protein sequence ID" value="OXA93801.1"/>
    <property type="molecule type" value="Genomic_DNA"/>
</dbReference>
<evidence type="ECO:0000313" key="2">
    <source>
        <dbReference type="Proteomes" id="UP000198345"/>
    </source>
</evidence>
<accession>A0A226HJJ0</accession>
<evidence type="ECO:0000313" key="1">
    <source>
        <dbReference type="EMBL" id="OXA93801.1"/>
    </source>
</evidence>
<protein>
    <submittedName>
        <fullName evidence="1">Uncharacterized protein</fullName>
    </submittedName>
</protein>
<keyword evidence="2" id="KW-1185">Reference proteome</keyword>
<dbReference type="AlphaFoldDB" id="A0A226HJJ0"/>
<proteinExistence type="predicted"/>
<dbReference type="Proteomes" id="UP000198345">
    <property type="component" value="Unassembled WGS sequence"/>
</dbReference>
<comment type="caution">
    <text evidence="1">The sequence shown here is derived from an EMBL/GenBank/DDBJ whole genome shotgun (WGS) entry which is preliminary data.</text>
</comment>
<gene>
    <name evidence="1" type="ORF">B0A66_06015</name>
</gene>